<dbReference type="SMART" id="SM00484">
    <property type="entry name" value="XPGI"/>
    <property type="match status" value="1"/>
</dbReference>
<keyword evidence="6" id="KW-1185">Reference proteome</keyword>
<name>A0A517KY40_9PEZI</name>
<dbReference type="InterPro" id="IPR041177">
    <property type="entry name" value="GEN1_C"/>
</dbReference>
<proteinExistence type="predicted"/>
<dbReference type="Proteomes" id="UP000316270">
    <property type="component" value="Chromosome 1"/>
</dbReference>
<dbReference type="SUPFAM" id="SSF88723">
    <property type="entry name" value="PIN domain-like"/>
    <property type="match status" value="1"/>
</dbReference>
<keyword evidence="2" id="KW-0378">Hydrolase</keyword>
<dbReference type="PANTHER" id="PTHR11081">
    <property type="entry name" value="FLAP ENDONUCLEASE FAMILY MEMBER"/>
    <property type="match status" value="1"/>
</dbReference>
<feature type="compositionally biased region" description="Basic residues" evidence="3">
    <location>
        <begin position="837"/>
        <end position="849"/>
    </location>
</feature>
<feature type="region of interest" description="Disordered" evidence="3">
    <location>
        <begin position="405"/>
        <end position="448"/>
    </location>
</feature>
<dbReference type="InterPro" id="IPR006086">
    <property type="entry name" value="XPG-I_dom"/>
</dbReference>
<dbReference type="Pfam" id="PF18380">
    <property type="entry name" value="GEN1_C"/>
    <property type="match status" value="1"/>
</dbReference>
<dbReference type="GO" id="GO:0006281">
    <property type="term" value="P:DNA repair"/>
    <property type="evidence" value="ECO:0007669"/>
    <property type="project" value="UniProtKB-ARBA"/>
</dbReference>
<dbReference type="CDD" id="cd09870">
    <property type="entry name" value="PIN_YEN1"/>
    <property type="match status" value="1"/>
</dbReference>
<reference evidence="5 6" key="1">
    <citation type="submission" date="2019-07" db="EMBL/GenBank/DDBJ databases">
        <title>Finished genome of Venturia effusa.</title>
        <authorList>
            <person name="Young C.A."/>
            <person name="Cox M.P."/>
            <person name="Ganley A.R.D."/>
            <person name="David W.J."/>
        </authorList>
    </citation>
    <scope>NUCLEOTIDE SEQUENCE [LARGE SCALE GENOMIC DNA]</scope>
    <source>
        <strain evidence="6">albino</strain>
    </source>
</reference>
<accession>A0A517KY40</accession>
<dbReference type="STRING" id="50376.A0A517KY40"/>
<dbReference type="FunFam" id="3.40.50.1010:FF:000037">
    <property type="entry name" value="Rad2-like endonuclease, putative (AFU_orthologue AFUA_3G13260)"/>
    <property type="match status" value="1"/>
</dbReference>
<dbReference type="PANTHER" id="PTHR11081:SF75">
    <property type="entry name" value="ENDONUCLEASE, PUTATIVE (AFU_ORTHOLOGUE AFUA_3G13260)-RELATED"/>
    <property type="match status" value="1"/>
</dbReference>
<feature type="domain" description="XPG-I" evidence="4">
    <location>
        <begin position="118"/>
        <end position="196"/>
    </location>
</feature>
<sequence length="930" mass="101747">MAKKLQPRTWKSYSIYKEIGPGQRIALSKLAVDKFEETGRPLRIAIDISIWLFQTQASKGGTNPALRTFYYRLLRLISHSIHPLFVFDGPNKPPFKRSKRTGPNVASIPEFLAKQLLKQFGLVFHVAPGEAEAECALLQREGIVDAVLSEDVDTLMFGSGITLRNWSSEAGKSNKTPSHVNLYDAKKTKNGSGLDREGMILIALMSGGDYVPEGIPGCGPKIACEAARAGFGHDLYKIPRKDKVALGVWREKLAYELRTNESKFFKCKHKALIIPDDFPNPDVLGYYTTPCVSPSDRIERLRQSLRWDQDLNFVELRTFTGDAFDWTKLGGAKKFIRNLAPALLVRELRMRGQNDAGATDDIDAIQEQEAKLVAGIHGRRNHATTDGVSELRVSFTPHDLVPIDLSVEEPDDDFPADDDSEEEVGPTVGDEVPASPSKKRAPSTYDPTKPEKVWIFETYVKVGAPLKAQDWEAAQRVKQDALNRKAATKTGPKVTRGKKMAMGGPLDNFARVTKPGQPPLPSSLAPMQSASSLTMSVISKEPLIESGSQGRSQSKSEPVGKPTARPKPRAKAVSKAPTDTASRLTSNQQHTIIDLLSSPVKPHSRPTETDSLASAIQDLSPHVTKRRRSPIRRSQTDTAVLDMTEDLSTQTLASLGLRIPASVPAPPSPSQLLPTKRTKCLDTQCLLAQNPTTPSRPRRQETVDISSSPVRQTDITNYFTPSKLRHADTSKVHNDGQLLRPASPSPAIEALDLTLSPSRSFRRAPPTPSDLGRAVRIRPRPAENQFSMDNHLAAFARGKPSISRPQPLAQIPISQTPAELDLTEVDAAPVHVAAVKPKPKSKAKTKKANLGRAAQSSVRRSPRFKSTVVLDNNNMTTPVITAKRKQIIRVRDSVPGAFAVEELDLTGDLPAGTKGKFRISGVGVLDLTGV</sequence>
<feature type="region of interest" description="Disordered" evidence="3">
    <location>
        <begin position="726"/>
        <end position="745"/>
    </location>
</feature>
<dbReference type="InterPro" id="IPR029060">
    <property type="entry name" value="PIN-like_dom_sf"/>
</dbReference>
<dbReference type="GO" id="GO:0017108">
    <property type="term" value="F:5'-flap endonuclease activity"/>
    <property type="evidence" value="ECO:0007669"/>
    <property type="project" value="TreeGrafter"/>
</dbReference>
<feature type="compositionally biased region" description="Polar residues" evidence="3">
    <location>
        <begin position="546"/>
        <end position="556"/>
    </location>
</feature>
<dbReference type="InterPro" id="IPR036279">
    <property type="entry name" value="5-3_exonuclease_C_sf"/>
</dbReference>
<feature type="region of interest" description="Disordered" evidence="3">
    <location>
        <begin position="480"/>
        <end position="637"/>
    </location>
</feature>
<dbReference type="Gene3D" id="3.40.50.1010">
    <property type="entry name" value="5'-nuclease"/>
    <property type="match status" value="2"/>
</dbReference>
<dbReference type="PRINTS" id="PR00853">
    <property type="entry name" value="XPGRADSUPER"/>
</dbReference>
<gene>
    <name evidence="5" type="ORF">FKW77_010670</name>
</gene>
<feature type="region of interest" description="Disordered" evidence="3">
    <location>
        <begin position="836"/>
        <end position="862"/>
    </location>
</feature>
<feature type="compositionally biased region" description="Polar residues" evidence="3">
    <location>
        <begin position="577"/>
        <end position="591"/>
    </location>
</feature>
<dbReference type="CDD" id="cd09906">
    <property type="entry name" value="H3TH_YEN1"/>
    <property type="match status" value="1"/>
</dbReference>
<protein>
    <recommendedName>
        <fullName evidence="4">XPG-I domain-containing protein</fullName>
    </recommendedName>
</protein>
<evidence type="ECO:0000259" key="4">
    <source>
        <dbReference type="SMART" id="SM00484"/>
    </source>
</evidence>
<evidence type="ECO:0000313" key="6">
    <source>
        <dbReference type="Proteomes" id="UP000316270"/>
    </source>
</evidence>
<dbReference type="Pfam" id="PF00752">
    <property type="entry name" value="XPG_N"/>
    <property type="match status" value="1"/>
</dbReference>
<dbReference type="InterPro" id="IPR037316">
    <property type="entry name" value="Yen1_H3TH"/>
</dbReference>
<evidence type="ECO:0000256" key="3">
    <source>
        <dbReference type="SAM" id="MobiDB-lite"/>
    </source>
</evidence>
<dbReference type="EMBL" id="CP042185">
    <property type="protein sequence ID" value="QDS68305.1"/>
    <property type="molecule type" value="Genomic_DNA"/>
</dbReference>
<feature type="compositionally biased region" description="Polar residues" evidence="3">
    <location>
        <begin position="525"/>
        <end position="537"/>
    </location>
</feature>
<dbReference type="Gene3D" id="1.10.150.20">
    <property type="entry name" value="5' to 3' exonuclease, C-terminal subdomain"/>
    <property type="match status" value="1"/>
</dbReference>
<dbReference type="InterPro" id="IPR006084">
    <property type="entry name" value="XPG/Rad2"/>
</dbReference>
<dbReference type="SUPFAM" id="SSF47807">
    <property type="entry name" value="5' to 3' exonuclease, C-terminal subdomain"/>
    <property type="match status" value="1"/>
</dbReference>
<organism evidence="5 6">
    <name type="scientific">Venturia effusa</name>
    <dbReference type="NCBI Taxonomy" id="50376"/>
    <lineage>
        <taxon>Eukaryota</taxon>
        <taxon>Fungi</taxon>
        <taxon>Dikarya</taxon>
        <taxon>Ascomycota</taxon>
        <taxon>Pezizomycotina</taxon>
        <taxon>Dothideomycetes</taxon>
        <taxon>Pleosporomycetidae</taxon>
        <taxon>Venturiales</taxon>
        <taxon>Venturiaceae</taxon>
        <taxon>Venturia</taxon>
    </lineage>
</organism>
<evidence type="ECO:0000256" key="1">
    <source>
        <dbReference type="ARBA" id="ARBA00022722"/>
    </source>
</evidence>
<dbReference type="InterPro" id="IPR006085">
    <property type="entry name" value="XPG_DNA_repair_N"/>
</dbReference>
<evidence type="ECO:0000313" key="5">
    <source>
        <dbReference type="EMBL" id="QDS68305.1"/>
    </source>
</evidence>
<feature type="region of interest" description="Disordered" evidence="3">
    <location>
        <begin position="688"/>
        <end position="708"/>
    </location>
</feature>
<feature type="compositionally biased region" description="Acidic residues" evidence="3">
    <location>
        <begin position="406"/>
        <end position="424"/>
    </location>
</feature>
<keyword evidence="1" id="KW-0540">Nuclease</keyword>
<dbReference type="GO" id="GO:0008821">
    <property type="term" value="F:crossover junction DNA endonuclease activity"/>
    <property type="evidence" value="ECO:0007669"/>
    <property type="project" value="InterPro"/>
</dbReference>
<evidence type="ECO:0000256" key="2">
    <source>
        <dbReference type="ARBA" id="ARBA00022801"/>
    </source>
</evidence>
<dbReference type="AlphaFoldDB" id="A0A517KY40"/>
<dbReference type="Pfam" id="PF00867">
    <property type="entry name" value="XPG_I"/>
    <property type="match status" value="1"/>
</dbReference>
<dbReference type="OrthoDB" id="2959108at2759"/>